<comment type="caution">
    <text evidence="1">The sequence shown here is derived from an EMBL/GenBank/DDBJ whole genome shotgun (WGS) entry which is preliminary data.</text>
</comment>
<evidence type="ECO:0000313" key="2">
    <source>
        <dbReference type="Proteomes" id="UP000597301"/>
    </source>
</evidence>
<sequence length="66" mass="7733">MVNAYEVGIEDLSGIAVPYRVFLIQWLKCDATAHKIQDNRGNLEFYVSLINIITFYILRNYCVFQE</sequence>
<dbReference type="Proteomes" id="UP000597301">
    <property type="component" value="Unassembled WGS sequence"/>
</dbReference>
<accession>A0ABQ1NWP9</accession>
<dbReference type="EMBL" id="BMHM01000002">
    <property type="protein sequence ID" value="GGC84617.1"/>
    <property type="molecule type" value="Genomic_DNA"/>
</dbReference>
<protein>
    <submittedName>
        <fullName evidence="1">Uncharacterized protein</fullName>
    </submittedName>
</protein>
<gene>
    <name evidence="1" type="ORF">GCM10011382_13490</name>
</gene>
<evidence type="ECO:0000313" key="1">
    <source>
        <dbReference type="EMBL" id="GGC84617.1"/>
    </source>
</evidence>
<name>A0ABQ1NWP9_9GAMM</name>
<reference evidence="2" key="1">
    <citation type="journal article" date="2019" name="Int. J. Syst. Evol. Microbiol.">
        <title>The Global Catalogue of Microorganisms (GCM) 10K type strain sequencing project: providing services to taxonomists for standard genome sequencing and annotation.</title>
        <authorList>
            <consortium name="The Broad Institute Genomics Platform"/>
            <consortium name="The Broad Institute Genome Sequencing Center for Infectious Disease"/>
            <person name="Wu L."/>
            <person name="Ma J."/>
        </authorList>
    </citation>
    <scope>NUCLEOTIDE SEQUENCE [LARGE SCALE GENOMIC DNA]</scope>
    <source>
        <strain evidence="2">CGMCC 1.15122</strain>
    </source>
</reference>
<proteinExistence type="predicted"/>
<keyword evidence="2" id="KW-1185">Reference proteome</keyword>
<organism evidence="1 2">
    <name type="scientific">Vreelandella lutescens</name>
    <dbReference type="NCBI Taxonomy" id="1602943"/>
    <lineage>
        <taxon>Bacteria</taxon>
        <taxon>Pseudomonadati</taxon>
        <taxon>Pseudomonadota</taxon>
        <taxon>Gammaproteobacteria</taxon>
        <taxon>Oceanospirillales</taxon>
        <taxon>Halomonadaceae</taxon>
        <taxon>Vreelandella</taxon>
    </lineage>
</organism>